<keyword evidence="2" id="KW-1185">Reference proteome</keyword>
<evidence type="ECO:0000313" key="2">
    <source>
        <dbReference type="Proteomes" id="UP001218629"/>
    </source>
</evidence>
<proteinExistence type="predicted"/>
<sequence>MTVDEVKLRHARADGPAEVPSRRLCLDDHMAGTVGDDVITVHEFVWVGEVQRARYGEGGQGDEAVEWLRPVNCPDCIAE</sequence>
<accession>A0ABY8ACG4</accession>
<organism evidence="1 2">
    <name type="scientific">Streptomyces yunnanensis</name>
    <dbReference type="NCBI Taxonomy" id="156453"/>
    <lineage>
        <taxon>Bacteria</taxon>
        <taxon>Bacillati</taxon>
        <taxon>Actinomycetota</taxon>
        <taxon>Actinomycetes</taxon>
        <taxon>Kitasatosporales</taxon>
        <taxon>Streptomycetaceae</taxon>
        <taxon>Streptomyces</taxon>
    </lineage>
</organism>
<dbReference type="Proteomes" id="UP001218629">
    <property type="component" value="Chromosome"/>
</dbReference>
<dbReference type="RefSeq" id="WP_275309134.1">
    <property type="nucleotide sequence ID" value="NZ_CP095749.1"/>
</dbReference>
<reference evidence="1 2" key="1">
    <citation type="submission" date="2022-03" db="EMBL/GenBank/DDBJ databases">
        <title>Streptomyces yunnanensis P86,complete genome.</title>
        <authorList>
            <person name="Chen S."/>
            <person name="Zhang Q."/>
        </authorList>
    </citation>
    <scope>NUCLEOTIDE SEQUENCE [LARGE SCALE GENOMIC DNA]</scope>
    <source>
        <strain evidence="1 2">P86</strain>
    </source>
</reference>
<evidence type="ECO:0000313" key="1">
    <source>
        <dbReference type="EMBL" id="WEB42483.1"/>
    </source>
</evidence>
<name>A0ABY8ACG4_9ACTN</name>
<protein>
    <submittedName>
        <fullName evidence="1">Uncharacterized protein</fullName>
    </submittedName>
</protein>
<gene>
    <name evidence="1" type="ORF">MOV08_26685</name>
</gene>
<dbReference type="EMBL" id="CP095749">
    <property type="protein sequence ID" value="WEB42483.1"/>
    <property type="molecule type" value="Genomic_DNA"/>
</dbReference>